<comment type="caution">
    <text evidence="1">The sequence shown here is derived from an EMBL/GenBank/DDBJ whole genome shotgun (WGS) entry which is preliminary data.</text>
</comment>
<dbReference type="EMBL" id="JADGMS010000009">
    <property type="protein sequence ID" value="KAF9676256.1"/>
    <property type="molecule type" value="Genomic_DNA"/>
</dbReference>
<gene>
    <name evidence="1" type="ORF">SADUNF_Sadunf09G0119600</name>
</gene>
<proteinExistence type="predicted"/>
<organism evidence="1 2">
    <name type="scientific">Salix dunnii</name>
    <dbReference type="NCBI Taxonomy" id="1413687"/>
    <lineage>
        <taxon>Eukaryota</taxon>
        <taxon>Viridiplantae</taxon>
        <taxon>Streptophyta</taxon>
        <taxon>Embryophyta</taxon>
        <taxon>Tracheophyta</taxon>
        <taxon>Spermatophyta</taxon>
        <taxon>Magnoliopsida</taxon>
        <taxon>eudicotyledons</taxon>
        <taxon>Gunneridae</taxon>
        <taxon>Pentapetalae</taxon>
        <taxon>rosids</taxon>
        <taxon>fabids</taxon>
        <taxon>Malpighiales</taxon>
        <taxon>Salicaceae</taxon>
        <taxon>Saliceae</taxon>
        <taxon>Salix</taxon>
    </lineage>
</organism>
<dbReference type="AlphaFoldDB" id="A0A835JW76"/>
<evidence type="ECO:0000313" key="2">
    <source>
        <dbReference type="Proteomes" id="UP000657918"/>
    </source>
</evidence>
<accession>A0A835JW76</accession>
<dbReference type="Proteomes" id="UP000657918">
    <property type="component" value="Unassembled WGS sequence"/>
</dbReference>
<name>A0A835JW76_9ROSI</name>
<reference evidence="1 2" key="1">
    <citation type="submission" date="2020-10" db="EMBL/GenBank/DDBJ databases">
        <title>Plant Genome Project.</title>
        <authorList>
            <person name="Zhang R.-G."/>
        </authorList>
    </citation>
    <scope>NUCLEOTIDE SEQUENCE [LARGE SCALE GENOMIC DNA]</scope>
    <source>
        <strain evidence="1">FAFU-HL-1</strain>
        <tissue evidence="1">Leaf</tissue>
    </source>
</reference>
<sequence length="109" mass="12429">MENKIQQAKVFRVCKHVNKKSGSQCSKESTPKSIALFRGIKENSLILLRAAIKGVKSVLTGTNDDRHTIVYARRTGKLPELNKMAVLTFNFHSILNHTLMHNHQEKFKQ</sequence>
<keyword evidence="2" id="KW-1185">Reference proteome</keyword>
<evidence type="ECO:0000313" key="1">
    <source>
        <dbReference type="EMBL" id="KAF9676256.1"/>
    </source>
</evidence>
<protein>
    <submittedName>
        <fullName evidence="1">Uncharacterized protein</fullName>
    </submittedName>
</protein>